<organism evidence="4 5">
    <name type="scientific">Clavibacter michiganensis</name>
    <dbReference type="NCBI Taxonomy" id="28447"/>
    <lineage>
        <taxon>Bacteria</taxon>
        <taxon>Bacillati</taxon>
        <taxon>Actinomycetota</taxon>
        <taxon>Actinomycetes</taxon>
        <taxon>Micrococcales</taxon>
        <taxon>Microbacteriaceae</taxon>
        <taxon>Clavibacter</taxon>
    </lineage>
</organism>
<dbReference type="AlphaFoldDB" id="A0A251YMA9"/>
<evidence type="ECO:0000259" key="3">
    <source>
        <dbReference type="Pfam" id="PF12802"/>
    </source>
</evidence>
<dbReference type="Pfam" id="PF12802">
    <property type="entry name" value="MarR_2"/>
    <property type="match status" value="1"/>
</dbReference>
<dbReference type="SUPFAM" id="SSF46785">
    <property type="entry name" value="Winged helix' DNA-binding domain"/>
    <property type="match status" value="1"/>
</dbReference>
<protein>
    <submittedName>
        <fullName evidence="4">N-acetylglucosamine repressor</fullName>
    </submittedName>
</protein>
<dbReference type="GO" id="GO:0003700">
    <property type="term" value="F:DNA-binding transcription factor activity"/>
    <property type="evidence" value="ECO:0007669"/>
    <property type="project" value="InterPro"/>
</dbReference>
<dbReference type="PANTHER" id="PTHR18964:SF149">
    <property type="entry name" value="BIFUNCTIONAL UDP-N-ACETYLGLUCOSAMINE 2-EPIMERASE_N-ACETYLMANNOSAMINE KINASE"/>
    <property type="match status" value="1"/>
</dbReference>
<dbReference type="InterPro" id="IPR000835">
    <property type="entry name" value="HTH_MarR-typ"/>
</dbReference>
<feature type="region of interest" description="Disordered" evidence="2">
    <location>
        <begin position="1"/>
        <end position="24"/>
    </location>
</feature>
<dbReference type="PANTHER" id="PTHR18964">
    <property type="entry name" value="ROK (REPRESSOR, ORF, KINASE) FAMILY"/>
    <property type="match status" value="1"/>
</dbReference>
<dbReference type="InterPro" id="IPR036388">
    <property type="entry name" value="WH-like_DNA-bd_sf"/>
</dbReference>
<dbReference type="Proteomes" id="UP000195101">
    <property type="component" value="Unassembled WGS sequence"/>
</dbReference>
<dbReference type="Pfam" id="PF00480">
    <property type="entry name" value="ROK"/>
    <property type="match status" value="1"/>
</dbReference>
<feature type="domain" description="HTH marR-type" evidence="3">
    <location>
        <begin position="38"/>
        <end position="86"/>
    </location>
</feature>
<comment type="caution">
    <text evidence="4">The sequence shown here is derived from an EMBL/GenBank/DDBJ whole genome shotgun (WGS) entry which is preliminary data.</text>
</comment>
<dbReference type="InterPro" id="IPR036390">
    <property type="entry name" value="WH_DNA-bd_sf"/>
</dbReference>
<sequence length="387" mass="40712">MPTELANAASETGGVRTRRPVSKSLPQHARLHNRSMMLQALFHRGAMSRADLARESGLTRPTVSVLVGELAADGIVAEVGQREDARVGKPAKLVEIDADSFHIVALDLSNGRRFVGAVMNLRGEVLAESALEVDGATGDAAVAKVVRLAERLVAQTTRRLLGIAVGVPGIVDDRGVVRKALDLAWSDVPLRDRMADHFRVPVRIANDANLSAIGMHMFAEVPGESVMVVTIEDGVGVGLVIGGALVEGEQFAAGEIGHVTVGEPDEGDLCTCGRSGCLETVIGARYLARRIAGLEGDARDAVLRDAGRALGVVIAPVISALNLNHVVVTGPRELIEGPLRDATVATIRARTLTSVGDALSLRMRDDDDDLVLLGGASLMLQGELGVR</sequence>
<keyword evidence="5" id="KW-1185">Reference proteome</keyword>
<evidence type="ECO:0000313" key="4">
    <source>
        <dbReference type="EMBL" id="OUE25372.1"/>
    </source>
</evidence>
<name>A0A251YMA9_9MICO</name>
<dbReference type="InterPro" id="IPR000600">
    <property type="entry name" value="ROK"/>
</dbReference>
<dbReference type="InterPro" id="IPR049874">
    <property type="entry name" value="ROK_cs"/>
</dbReference>
<proteinExistence type="inferred from homology"/>
<evidence type="ECO:0000313" key="5">
    <source>
        <dbReference type="Proteomes" id="UP000195101"/>
    </source>
</evidence>
<accession>A0A251YMA9</accession>
<dbReference type="OrthoDB" id="9810372at2"/>
<dbReference type="Gene3D" id="3.30.420.40">
    <property type="match status" value="3"/>
</dbReference>
<gene>
    <name evidence="4" type="primary">nagC_1</name>
    <name evidence="4" type="ORF">BFL37_07560</name>
</gene>
<dbReference type="Gene3D" id="1.10.10.10">
    <property type="entry name" value="Winged helix-like DNA-binding domain superfamily/Winged helix DNA-binding domain"/>
    <property type="match status" value="1"/>
</dbReference>
<evidence type="ECO:0000256" key="2">
    <source>
        <dbReference type="SAM" id="MobiDB-lite"/>
    </source>
</evidence>
<dbReference type="SUPFAM" id="SSF53067">
    <property type="entry name" value="Actin-like ATPase domain"/>
    <property type="match status" value="1"/>
</dbReference>
<reference evidence="4 5" key="1">
    <citation type="submission" date="2016-08" db="EMBL/GenBank/DDBJ databases">
        <title>Genome sequence of Clavibacter michiganensis spp strain CFBP8019.</title>
        <authorList>
            <person name="Thapa S.P."/>
            <person name="Coaker G."/>
            <person name="Jacques M.-A."/>
        </authorList>
    </citation>
    <scope>NUCLEOTIDE SEQUENCE [LARGE SCALE GENOMIC DNA]</scope>
    <source>
        <strain evidence="4">CFBP8019</strain>
    </source>
</reference>
<evidence type="ECO:0000256" key="1">
    <source>
        <dbReference type="ARBA" id="ARBA00006479"/>
    </source>
</evidence>
<dbReference type="PROSITE" id="PS01125">
    <property type="entry name" value="ROK"/>
    <property type="match status" value="1"/>
</dbReference>
<dbReference type="InterPro" id="IPR043129">
    <property type="entry name" value="ATPase_NBD"/>
</dbReference>
<dbReference type="RefSeq" id="WP_086514571.1">
    <property type="nucleotide sequence ID" value="NZ_MDJZ01000012.1"/>
</dbReference>
<comment type="similarity">
    <text evidence="1">Belongs to the ROK (NagC/XylR) family.</text>
</comment>
<dbReference type="EMBL" id="MDJZ01000012">
    <property type="protein sequence ID" value="OUE25372.1"/>
    <property type="molecule type" value="Genomic_DNA"/>
</dbReference>